<evidence type="ECO:0000313" key="5">
    <source>
        <dbReference type="EMBL" id="MDN0025901.1"/>
    </source>
</evidence>
<gene>
    <name evidence="4" type="ORF">QVN81_09540</name>
    <name evidence="5" type="ORF">QVN84_10285</name>
</gene>
<evidence type="ECO:0000256" key="1">
    <source>
        <dbReference type="SAM" id="SignalP"/>
    </source>
</evidence>
<dbReference type="RefSeq" id="WP_289825683.1">
    <property type="nucleotide sequence ID" value="NZ_JAUEIE010000010.1"/>
</dbReference>
<dbReference type="EMBL" id="JAUEIE010000010">
    <property type="protein sequence ID" value="MDN0023260.1"/>
    <property type="molecule type" value="Genomic_DNA"/>
</dbReference>
<evidence type="ECO:0000313" key="6">
    <source>
        <dbReference type="Proteomes" id="UP001167831"/>
    </source>
</evidence>
<sequence length="587" mass="66196">MKPEPIRKRRTAMLAALLAGALCAFGQATTDYNELPNPTATDAKAWSAVKKVTAGWGDTDTRYNKELPAKATAGSISLTAWRGEKVSAQLAVSTPEKLSALTFEAGYLTGSASTISKANVRTAFVRYVMADELQKDGQNTCGGRNQDEYRHFLVADPIDHITRQLDMEPNTTRCGWVSISVPQNAKAGTYRGTVEVKADGKTIASLRLNLKVTNRTLPSAKDWKFHLDLWQNPYAVARYYNVEPFSDEHFRLMRPIMQLYADVGGKAITVPMLHRPWNGQTYDAFPSMITWMKKADGTWAFDYTAFDKWVEFMMSLGVKKQISCYSMIPWKLSFSYLDQATNSFKAIDANPDDKAYEQLWTEMLRSFAAHLKEKGWFDITHIAMDERQLKDMLATLEVIRKADSGFKVALAGSYHKELEDKLDDYCVIINEKFPAETVASRRAAGMNTTFYTCCTPPRPNTFIQSPPAESEWLAWHSAKEDLDGYLRWAFNSWTASPLTDACFTAWPAGDPFLVYPDGRSSIRFERMAEGIQQYEKVRLLKEEARSKGNKSMLKKIENILSAFDEKLLDQTTATEAVNRAKAAINRL</sequence>
<feature type="domain" description="Glycoside hydrolase 123 N-terminal" evidence="3">
    <location>
        <begin position="56"/>
        <end position="197"/>
    </location>
</feature>
<reference evidence="5" key="1">
    <citation type="submission" date="2023-06" db="EMBL/GenBank/DDBJ databases">
        <authorList>
            <person name="Zeman M."/>
            <person name="Kubasova T."/>
            <person name="Jahodarova E."/>
            <person name="Nykrynova M."/>
            <person name="Rychlik I."/>
        </authorList>
    </citation>
    <scope>NUCLEOTIDE SEQUENCE</scope>
    <source>
        <strain evidence="5">ET15</strain>
        <strain evidence="4">ET37</strain>
    </source>
</reference>
<feature type="signal peptide" evidence="1">
    <location>
        <begin position="1"/>
        <end position="26"/>
    </location>
</feature>
<protein>
    <submittedName>
        <fullName evidence="5">DUF6067 family protein</fullName>
    </submittedName>
</protein>
<dbReference type="Pfam" id="PF13320">
    <property type="entry name" value="GH123_cat"/>
    <property type="match status" value="1"/>
</dbReference>
<dbReference type="InterPro" id="IPR053850">
    <property type="entry name" value="Glyco_hydro_123_N_2"/>
</dbReference>
<comment type="caution">
    <text evidence="5">The sequence shown here is derived from an EMBL/GenBank/DDBJ whole genome shotgun (WGS) entry which is preliminary data.</text>
</comment>
<evidence type="ECO:0000313" key="7">
    <source>
        <dbReference type="Proteomes" id="UP001168478"/>
    </source>
</evidence>
<keyword evidence="1" id="KW-0732">Signal</keyword>
<evidence type="ECO:0000259" key="2">
    <source>
        <dbReference type="Pfam" id="PF13320"/>
    </source>
</evidence>
<evidence type="ECO:0000259" key="3">
    <source>
        <dbReference type="Pfam" id="PF22680"/>
    </source>
</evidence>
<dbReference type="Proteomes" id="UP001168478">
    <property type="component" value="Unassembled WGS sequence"/>
</dbReference>
<dbReference type="Proteomes" id="UP001167831">
    <property type="component" value="Unassembled WGS sequence"/>
</dbReference>
<feature type="chain" id="PRO_5043835267" evidence="1">
    <location>
        <begin position="27"/>
        <end position="587"/>
    </location>
</feature>
<organism evidence="5 7">
    <name type="scientific">Leyella lascolaii</name>
    <dbReference type="NCBI Taxonomy" id="1776379"/>
    <lineage>
        <taxon>Bacteria</taxon>
        <taxon>Pseudomonadati</taxon>
        <taxon>Bacteroidota</taxon>
        <taxon>Bacteroidia</taxon>
        <taxon>Bacteroidales</taxon>
        <taxon>Prevotellaceae</taxon>
        <taxon>Leyella</taxon>
    </lineage>
</organism>
<keyword evidence="6" id="KW-1185">Reference proteome</keyword>
<feature type="domain" description="Glycoside hydrolase 123 catalytic" evidence="2">
    <location>
        <begin position="230"/>
        <end position="540"/>
    </location>
</feature>
<dbReference type="EMBL" id="JAUEIF010000010">
    <property type="protein sequence ID" value="MDN0025901.1"/>
    <property type="molecule type" value="Genomic_DNA"/>
</dbReference>
<dbReference type="InterPro" id="IPR025150">
    <property type="entry name" value="GH123_cat"/>
</dbReference>
<proteinExistence type="predicted"/>
<accession>A0AAW7JY00</accession>
<dbReference type="AlphaFoldDB" id="A0AAW7JY00"/>
<evidence type="ECO:0000313" key="4">
    <source>
        <dbReference type="EMBL" id="MDN0023260.1"/>
    </source>
</evidence>
<name>A0AAW7JY00_9BACT</name>
<reference evidence="5" key="2">
    <citation type="submission" date="2023-08" db="EMBL/GenBank/DDBJ databases">
        <title>Identification and characterization of horizontal gene transfer across gut microbiota members of farm animals based on homology search.</title>
        <authorList>
            <person name="Schwarzerova J."/>
            <person name="Nykrynova M."/>
            <person name="Jureckova K."/>
            <person name="Cejkova D."/>
            <person name="Rychlik I."/>
        </authorList>
    </citation>
    <scope>NUCLEOTIDE SEQUENCE</scope>
    <source>
        <strain evidence="5">ET15</strain>
        <strain evidence="4">ET37</strain>
    </source>
</reference>
<dbReference type="Pfam" id="PF22680">
    <property type="entry name" value="Glyco_hydro_123_N_2"/>
    <property type="match status" value="1"/>
</dbReference>